<dbReference type="OrthoDB" id="3480400at2"/>
<keyword evidence="2" id="KW-0812">Transmembrane</keyword>
<reference evidence="3 4" key="1">
    <citation type="submission" date="2019-03" db="EMBL/GenBank/DDBJ databases">
        <title>Draft genome sequences of novel Actinobacteria.</title>
        <authorList>
            <person name="Sahin N."/>
            <person name="Ay H."/>
            <person name="Saygin H."/>
        </authorList>
    </citation>
    <scope>NUCLEOTIDE SEQUENCE [LARGE SCALE GENOMIC DNA]</scope>
    <source>
        <strain evidence="3 4">DSM 45347</strain>
    </source>
</reference>
<evidence type="ECO:0000256" key="1">
    <source>
        <dbReference type="SAM" id="MobiDB-lite"/>
    </source>
</evidence>
<sequence>MWPGSNVPMGPPPVDPGRAEPSWPSRRTGPGAGWYALPVALVAVAVVGLLTLVGFLWEDSEVANGPPSSGDPAAGVPVRLSEGHDYFVYVRTGGSTPYACSVRAGQRFGPIRLTRKNSWSASDRAGHRYTATFTAPVTGDAVLTCRGTDGPVMVVPDDTAHAYLGLALFTALGLGGLAVISFVVVLVRRSAARR</sequence>
<feature type="transmembrane region" description="Helical" evidence="2">
    <location>
        <begin position="162"/>
        <end position="187"/>
    </location>
</feature>
<dbReference type="RefSeq" id="WP_131939550.1">
    <property type="nucleotide sequence ID" value="NZ_BAAAMX010000056.1"/>
</dbReference>
<evidence type="ECO:0000313" key="3">
    <source>
        <dbReference type="EMBL" id="TDC15911.1"/>
    </source>
</evidence>
<proteinExistence type="predicted"/>
<keyword evidence="2" id="KW-0472">Membrane</keyword>
<evidence type="ECO:0000313" key="4">
    <source>
        <dbReference type="Proteomes" id="UP000295431"/>
    </source>
</evidence>
<accession>A0A4R4P101</accession>
<comment type="caution">
    <text evidence="3">The sequence shown here is derived from an EMBL/GenBank/DDBJ whole genome shotgun (WGS) entry which is preliminary data.</text>
</comment>
<keyword evidence="2" id="KW-1133">Transmembrane helix</keyword>
<keyword evidence="4" id="KW-1185">Reference proteome</keyword>
<dbReference type="Proteomes" id="UP000295431">
    <property type="component" value="Unassembled WGS sequence"/>
</dbReference>
<dbReference type="EMBL" id="SMJW01000059">
    <property type="protein sequence ID" value="TDC15911.1"/>
    <property type="molecule type" value="Genomic_DNA"/>
</dbReference>
<organism evidence="3 4">
    <name type="scientific">Actinomadura bangladeshensis</name>
    <dbReference type="NCBI Taxonomy" id="453573"/>
    <lineage>
        <taxon>Bacteria</taxon>
        <taxon>Bacillati</taxon>
        <taxon>Actinomycetota</taxon>
        <taxon>Actinomycetes</taxon>
        <taxon>Streptosporangiales</taxon>
        <taxon>Thermomonosporaceae</taxon>
        <taxon>Actinomadura</taxon>
    </lineage>
</organism>
<gene>
    <name evidence="3" type="ORF">E1284_14255</name>
</gene>
<dbReference type="AlphaFoldDB" id="A0A4R4P101"/>
<feature type="transmembrane region" description="Helical" evidence="2">
    <location>
        <begin position="34"/>
        <end position="57"/>
    </location>
</feature>
<protein>
    <submittedName>
        <fullName evidence="3">Uncharacterized protein</fullName>
    </submittedName>
</protein>
<evidence type="ECO:0000256" key="2">
    <source>
        <dbReference type="SAM" id="Phobius"/>
    </source>
</evidence>
<name>A0A4R4P101_9ACTN</name>
<feature type="region of interest" description="Disordered" evidence="1">
    <location>
        <begin position="1"/>
        <end position="26"/>
    </location>
</feature>